<comment type="caution">
    <text evidence="1">The sequence shown here is derived from an EMBL/GenBank/DDBJ whole genome shotgun (WGS) entry which is preliminary data.</text>
</comment>
<gene>
    <name evidence="1" type="ORF">SDC9_177529</name>
</gene>
<dbReference type="EMBL" id="VSSQ01081057">
    <property type="protein sequence ID" value="MPN30072.1"/>
    <property type="molecule type" value="Genomic_DNA"/>
</dbReference>
<protein>
    <submittedName>
        <fullName evidence="1">Uncharacterized protein</fullName>
    </submittedName>
</protein>
<name>A0A645GVL9_9ZZZZ</name>
<sequence length="130" mass="13952">MRSTLVDVGEQLRREDVEALLLDRVLSSEQCFGVRQGRVVEVRIAGVTFALVDVVGEVLGDEPVEEHAEHIALEVPTIDASAQIIRYAPDCLVQFGALGFFGGGYHAFISCAGGANSSLVTVCSHRSGRH</sequence>
<proteinExistence type="predicted"/>
<evidence type="ECO:0000313" key="1">
    <source>
        <dbReference type="EMBL" id="MPN30072.1"/>
    </source>
</evidence>
<organism evidence="1">
    <name type="scientific">bioreactor metagenome</name>
    <dbReference type="NCBI Taxonomy" id="1076179"/>
    <lineage>
        <taxon>unclassified sequences</taxon>
        <taxon>metagenomes</taxon>
        <taxon>ecological metagenomes</taxon>
    </lineage>
</organism>
<dbReference type="AlphaFoldDB" id="A0A645GVL9"/>
<accession>A0A645GVL9</accession>
<reference evidence="1" key="1">
    <citation type="submission" date="2019-08" db="EMBL/GenBank/DDBJ databases">
        <authorList>
            <person name="Kucharzyk K."/>
            <person name="Murdoch R.W."/>
            <person name="Higgins S."/>
            <person name="Loffler F."/>
        </authorList>
    </citation>
    <scope>NUCLEOTIDE SEQUENCE</scope>
</reference>